<reference evidence="1 2" key="2">
    <citation type="submission" date="2013-11" db="EMBL/GenBank/DDBJ databases">
        <title>The Genome Sequence of Phytophthora parasitica INRA-310.</title>
        <authorList>
            <consortium name="The Broad Institute Genomics Platform"/>
            <person name="Russ C."/>
            <person name="Tyler B."/>
            <person name="Panabieres F."/>
            <person name="Shan W."/>
            <person name="Tripathy S."/>
            <person name="Grunwald N."/>
            <person name="Machado M."/>
            <person name="Johnson C.S."/>
            <person name="Arredondo F."/>
            <person name="Hong C."/>
            <person name="Coffey M."/>
            <person name="Young S.K."/>
            <person name="Zeng Q."/>
            <person name="Gargeya S."/>
            <person name="Fitzgerald M."/>
            <person name="Abouelleil A."/>
            <person name="Alvarado L."/>
            <person name="Chapman S.B."/>
            <person name="Gainer-Dewar J."/>
            <person name="Goldberg J."/>
            <person name="Griggs A."/>
            <person name="Gujja S."/>
            <person name="Hansen M."/>
            <person name="Howarth C."/>
            <person name="Imamovic A."/>
            <person name="Ireland A."/>
            <person name="Larimer J."/>
            <person name="McCowan C."/>
            <person name="Murphy C."/>
            <person name="Pearson M."/>
            <person name="Poon T.W."/>
            <person name="Priest M."/>
            <person name="Roberts A."/>
            <person name="Saif S."/>
            <person name="Shea T."/>
            <person name="Sykes S."/>
            <person name="Wortman J."/>
            <person name="Nusbaum C."/>
            <person name="Birren B."/>
        </authorList>
    </citation>
    <scope>NUCLEOTIDE SEQUENCE [LARGE SCALE GENOMIC DNA]</scope>
    <source>
        <strain evidence="1 2">INRA-310</strain>
    </source>
</reference>
<gene>
    <name evidence="1" type="ORF">PPTG_24867</name>
</gene>
<dbReference type="RefSeq" id="XP_008917027.1">
    <property type="nucleotide sequence ID" value="XM_008918779.1"/>
</dbReference>
<dbReference type="Proteomes" id="UP000018817">
    <property type="component" value="Unassembled WGS sequence"/>
</dbReference>
<name>W2PCE2_PHYN3</name>
<dbReference type="EMBL" id="KI669867">
    <property type="protein sequence ID" value="ETM97679.1"/>
    <property type="molecule type" value="Genomic_DNA"/>
</dbReference>
<dbReference type="AlphaFoldDB" id="W2PCE2"/>
<dbReference type="VEuPathDB" id="FungiDB:PPTG_24867"/>
<evidence type="ECO:0000313" key="1">
    <source>
        <dbReference type="EMBL" id="ETM97679.1"/>
    </source>
</evidence>
<organism evidence="1 2">
    <name type="scientific">Phytophthora nicotianae (strain INRA-310)</name>
    <name type="common">Phytophthora parasitica</name>
    <dbReference type="NCBI Taxonomy" id="761204"/>
    <lineage>
        <taxon>Eukaryota</taxon>
        <taxon>Sar</taxon>
        <taxon>Stramenopiles</taxon>
        <taxon>Oomycota</taxon>
        <taxon>Peronosporomycetes</taxon>
        <taxon>Peronosporales</taxon>
        <taxon>Peronosporaceae</taxon>
        <taxon>Phytophthora</taxon>
    </lineage>
</organism>
<proteinExistence type="predicted"/>
<accession>W2PCE2</accession>
<protein>
    <submittedName>
        <fullName evidence="1">Uncharacterized protein</fullName>
    </submittedName>
</protein>
<dbReference type="OMA" id="QAISYKR"/>
<sequence>MGASETRRQAISYKRTVIESFLEAIRNVHRLGQFDGVERNLYNQGDADTSHSMETAVDVLQDIHERWLEAYQAADRPDDAFIPATITEVRREWQQRRDERTQLIEDIPAALV</sequence>
<evidence type="ECO:0000313" key="2">
    <source>
        <dbReference type="Proteomes" id="UP000018817"/>
    </source>
</evidence>
<reference evidence="2" key="1">
    <citation type="submission" date="2011-12" db="EMBL/GenBank/DDBJ databases">
        <authorList>
            <consortium name="The Broad Institute Genome Sequencing Platform"/>
            <person name="Russ C."/>
            <person name="Tyler B."/>
            <person name="Panabieres F."/>
            <person name="Shan W."/>
            <person name="Tripathy S."/>
            <person name="Grunwald N."/>
            <person name="Machado M."/>
            <person name="Young S.K."/>
            <person name="Zeng Q."/>
            <person name="Gargeya S."/>
            <person name="Fitzgerald M."/>
            <person name="Haas B."/>
            <person name="Abouelleil A."/>
            <person name="Alvarado L."/>
            <person name="Arachchi H.M."/>
            <person name="Berlin A."/>
            <person name="Chapman S.B."/>
            <person name="Gearin G."/>
            <person name="Goldberg J."/>
            <person name="Griggs A."/>
            <person name="Gujja S."/>
            <person name="Hansen M."/>
            <person name="Heiman D."/>
            <person name="Howarth C."/>
            <person name="Larimer J."/>
            <person name="Lui A."/>
            <person name="MacDonald P.J.P."/>
            <person name="McCowen C."/>
            <person name="Montmayeur A."/>
            <person name="Murphy C."/>
            <person name="Neiman D."/>
            <person name="Pearson M."/>
            <person name="Priest M."/>
            <person name="Roberts A."/>
            <person name="Saif S."/>
            <person name="Shea T."/>
            <person name="Sisk P."/>
            <person name="Stolte C."/>
            <person name="Sykes S."/>
            <person name="Wortman J."/>
            <person name="Nusbaum C."/>
            <person name="Birren B."/>
        </authorList>
    </citation>
    <scope>NUCLEOTIDE SEQUENCE [LARGE SCALE GENOMIC DNA]</scope>
    <source>
        <strain evidence="2">INRA-310</strain>
    </source>
</reference>
<dbReference type="GeneID" id="20193466"/>